<feature type="compositionally biased region" description="Polar residues" evidence="1">
    <location>
        <begin position="730"/>
        <end position="743"/>
    </location>
</feature>
<dbReference type="EMBL" id="MU404356">
    <property type="protein sequence ID" value="KAI1611343.1"/>
    <property type="molecule type" value="Genomic_DNA"/>
</dbReference>
<feature type="region of interest" description="Disordered" evidence="1">
    <location>
        <begin position="125"/>
        <end position="145"/>
    </location>
</feature>
<dbReference type="Proteomes" id="UP001203852">
    <property type="component" value="Unassembled WGS sequence"/>
</dbReference>
<accession>A0AAN6DTT6</accession>
<feature type="region of interest" description="Disordered" evidence="1">
    <location>
        <begin position="723"/>
        <end position="767"/>
    </location>
</feature>
<dbReference type="SMART" id="SM01177">
    <property type="entry name" value="DUF4210"/>
    <property type="match status" value="1"/>
</dbReference>
<feature type="region of interest" description="Disordered" evidence="1">
    <location>
        <begin position="290"/>
        <end position="311"/>
    </location>
</feature>
<dbReference type="Pfam" id="PF13915">
    <property type="entry name" value="DUF4210"/>
    <property type="match status" value="1"/>
</dbReference>
<sequence>MRFIIDREPLPSRPFKRRRLLSHTDMARHSMHTYYNVERSTPDQTGLQEKDDELESLPLQCNEEGGLRTSDREELIQCIKRGERPTWVPRPGLEALCAEANAGQREPSPQTSRTGEDFAARSTPISGTGEHDEMTPTCNHPSSATESLRRSLSALHTGDFHDSYSQTSYDGERAFLRIASTSHHLQGHSPPFWPAEFPFTSKSLSPRDHPSQILRRSRTPSLGSSLVPSFVMRIPTSPLVHSINNTSLDFSPRDSPLGAVNRGARRRTMPANAFESLRMPKDTAFSDINSPVSASYSHQDGTVSPHRPRRSLSSFTYHPAASLQSSFPVSSRRPSVASDASPRQRASMVGSFEESILRGRMSIPPSKPLDFVAQIGVVGKGNCPASLKCPAHVTVPFPAVFYNYPSSSGSRSISDDNPSPYVGTIDLERNLTPPEPLSRKLRRDRTSLDAEDLAAEFTSPENTAIGKALARDTRERKEKKTASSKTPAGGAYRVPQKGQLQIIIKNPNKTAVKLFLIPYDLEGMLPGTKTFVRQRSFSSGPILESALAETAANLESRDPLSNKDILRYLIHLKFCSTAKGRFYLYDDVRVVFANRVPDGKEKLRNEIQLPEPKFSPYKPPTEAESRSPSIHNETPSPLARTATSAHFGSLDNTLRNDFVQTHATSHAKSSDPFNDLPQVPQAADMEMDVKVNTPNNQQETALEFERPLSPISGFLPSTSRRGSPIPWLGSSGSPVARSLSSTPVEAGDGLLSRKLRELNGGTAGRKH</sequence>
<feature type="region of interest" description="Disordered" evidence="1">
    <location>
        <begin position="470"/>
        <end position="492"/>
    </location>
</feature>
<protein>
    <recommendedName>
        <fullName evidence="2">Atos-like conserved domain-containing protein</fullName>
    </recommendedName>
</protein>
<dbReference type="InterPro" id="IPR033473">
    <property type="entry name" value="Atos-like_C"/>
</dbReference>
<dbReference type="AlphaFoldDB" id="A0AAN6DTT6"/>
<dbReference type="PANTHER" id="PTHR13199:SF11">
    <property type="entry name" value="PROTEIN ATOSSA"/>
    <property type="match status" value="1"/>
</dbReference>
<feature type="compositionally biased region" description="Polar residues" evidence="1">
    <location>
        <begin position="136"/>
        <end position="145"/>
    </location>
</feature>
<evidence type="ECO:0000256" key="1">
    <source>
        <dbReference type="SAM" id="MobiDB-lite"/>
    </source>
</evidence>
<name>A0AAN6DTT6_9EURO</name>
<feature type="region of interest" description="Disordered" evidence="1">
    <location>
        <begin position="603"/>
        <end position="640"/>
    </location>
</feature>
<evidence type="ECO:0000313" key="4">
    <source>
        <dbReference type="Proteomes" id="UP001203852"/>
    </source>
</evidence>
<feature type="compositionally biased region" description="Polar residues" evidence="1">
    <location>
        <begin position="626"/>
        <end position="640"/>
    </location>
</feature>
<reference evidence="3" key="1">
    <citation type="journal article" date="2022" name="bioRxiv">
        <title>Deciphering the potential niche of two novel black yeast fungi from a biological soil crust based on their genomes, phenotypes, and melanin regulation.</title>
        <authorList>
            <consortium name="DOE Joint Genome Institute"/>
            <person name="Carr E.C."/>
            <person name="Barton Q."/>
            <person name="Grambo S."/>
            <person name="Sullivan M."/>
            <person name="Renfro C.M."/>
            <person name="Kuo A."/>
            <person name="Pangilinan J."/>
            <person name="Lipzen A."/>
            <person name="Keymanesh K."/>
            <person name="Savage E."/>
            <person name="Barry K."/>
            <person name="Grigoriev I.V."/>
            <person name="Riekhof W.R."/>
            <person name="Harris S.S."/>
        </authorList>
    </citation>
    <scope>NUCLEOTIDE SEQUENCE</scope>
    <source>
        <strain evidence="3">JF 03-4F</strain>
    </source>
</reference>
<dbReference type="Pfam" id="PF13889">
    <property type="entry name" value="Chromosome_seg"/>
    <property type="match status" value="1"/>
</dbReference>
<dbReference type="PANTHER" id="PTHR13199">
    <property type="entry name" value="GH03947P"/>
    <property type="match status" value="1"/>
</dbReference>
<dbReference type="InterPro" id="IPR051506">
    <property type="entry name" value="ATOS_Transcription_Regulators"/>
</dbReference>
<feature type="region of interest" description="Disordered" evidence="1">
    <location>
        <begin position="326"/>
        <end position="347"/>
    </location>
</feature>
<feature type="compositionally biased region" description="Low complexity" evidence="1">
    <location>
        <begin position="326"/>
        <end position="343"/>
    </location>
</feature>
<gene>
    <name evidence="3" type="ORF">EDD36DRAFT_441274</name>
</gene>
<evidence type="ECO:0000259" key="2">
    <source>
        <dbReference type="SMART" id="SM01177"/>
    </source>
</evidence>
<proteinExistence type="predicted"/>
<keyword evidence="4" id="KW-1185">Reference proteome</keyword>
<feature type="compositionally biased region" description="Polar residues" evidence="1">
    <location>
        <begin position="290"/>
        <end position="302"/>
    </location>
</feature>
<organism evidence="3 4">
    <name type="scientific">Exophiala viscosa</name>
    <dbReference type="NCBI Taxonomy" id="2486360"/>
    <lineage>
        <taxon>Eukaryota</taxon>
        <taxon>Fungi</taxon>
        <taxon>Dikarya</taxon>
        <taxon>Ascomycota</taxon>
        <taxon>Pezizomycotina</taxon>
        <taxon>Eurotiomycetes</taxon>
        <taxon>Chaetothyriomycetidae</taxon>
        <taxon>Chaetothyriales</taxon>
        <taxon>Herpotrichiellaceae</taxon>
        <taxon>Exophiala</taxon>
    </lineage>
</organism>
<evidence type="ECO:0000313" key="3">
    <source>
        <dbReference type="EMBL" id="KAI1611343.1"/>
    </source>
</evidence>
<feature type="compositionally biased region" description="Basic and acidic residues" evidence="1">
    <location>
        <begin position="470"/>
        <end position="481"/>
    </location>
</feature>
<dbReference type="InterPro" id="IPR025261">
    <property type="entry name" value="Atos-like_cons_dom"/>
</dbReference>
<comment type="caution">
    <text evidence="3">The sequence shown here is derived from an EMBL/GenBank/DDBJ whole genome shotgun (WGS) entry which is preliminary data.</text>
</comment>
<feature type="domain" description="Atos-like conserved" evidence="2">
    <location>
        <begin position="348"/>
        <end position="422"/>
    </location>
</feature>
<feature type="region of interest" description="Disordered" evidence="1">
    <location>
        <begin position="424"/>
        <end position="445"/>
    </location>
</feature>